<organism evidence="2 3">
    <name type="scientific">Oedothorax gibbosus</name>
    <dbReference type="NCBI Taxonomy" id="931172"/>
    <lineage>
        <taxon>Eukaryota</taxon>
        <taxon>Metazoa</taxon>
        <taxon>Ecdysozoa</taxon>
        <taxon>Arthropoda</taxon>
        <taxon>Chelicerata</taxon>
        <taxon>Arachnida</taxon>
        <taxon>Araneae</taxon>
        <taxon>Araneomorphae</taxon>
        <taxon>Entelegynae</taxon>
        <taxon>Araneoidea</taxon>
        <taxon>Linyphiidae</taxon>
        <taxon>Erigoninae</taxon>
        <taxon>Oedothorax</taxon>
    </lineage>
</organism>
<dbReference type="EMBL" id="JAFNEN010000093">
    <property type="protein sequence ID" value="KAG8195114.1"/>
    <property type="molecule type" value="Genomic_DNA"/>
</dbReference>
<sequence>MDNSYLQELTTKTDIASSLSEPGQLQRPRIRAEQRWTCLNKQSLGRNKSHPGQAEVKASHQSIVWYGRVTISHEIIGARLR</sequence>
<comment type="caution">
    <text evidence="2">The sequence shown here is derived from an EMBL/GenBank/DDBJ whole genome shotgun (WGS) entry which is preliminary data.</text>
</comment>
<protein>
    <submittedName>
        <fullName evidence="2">Uncharacterized protein</fullName>
    </submittedName>
</protein>
<dbReference type="Proteomes" id="UP000827092">
    <property type="component" value="Unassembled WGS sequence"/>
</dbReference>
<keyword evidence="3" id="KW-1185">Reference proteome</keyword>
<reference evidence="2 3" key="1">
    <citation type="journal article" date="2022" name="Nat. Ecol. Evol.">
        <title>A masculinizing supergene underlies an exaggerated male reproductive morph in a spider.</title>
        <authorList>
            <person name="Hendrickx F."/>
            <person name="De Corte Z."/>
            <person name="Sonet G."/>
            <person name="Van Belleghem S.M."/>
            <person name="Kostlbacher S."/>
            <person name="Vangestel C."/>
        </authorList>
    </citation>
    <scope>NUCLEOTIDE SEQUENCE [LARGE SCALE GENOMIC DNA]</scope>
    <source>
        <strain evidence="2">W744_W776</strain>
    </source>
</reference>
<evidence type="ECO:0000313" key="3">
    <source>
        <dbReference type="Proteomes" id="UP000827092"/>
    </source>
</evidence>
<feature type="compositionally biased region" description="Polar residues" evidence="1">
    <location>
        <begin position="1"/>
        <end position="23"/>
    </location>
</feature>
<gene>
    <name evidence="2" type="ORF">JTE90_013589</name>
</gene>
<dbReference type="AlphaFoldDB" id="A0AAV6VGL4"/>
<accession>A0AAV6VGL4</accession>
<proteinExistence type="predicted"/>
<evidence type="ECO:0000313" key="2">
    <source>
        <dbReference type="EMBL" id="KAG8195114.1"/>
    </source>
</evidence>
<name>A0AAV6VGL4_9ARAC</name>
<feature type="region of interest" description="Disordered" evidence="1">
    <location>
        <begin position="1"/>
        <end position="27"/>
    </location>
</feature>
<evidence type="ECO:0000256" key="1">
    <source>
        <dbReference type="SAM" id="MobiDB-lite"/>
    </source>
</evidence>